<evidence type="ECO:0000256" key="3">
    <source>
        <dbReference type="ARBA" id="ARBA00022679"/>
    </source>
</evidence>
<evidence type="ECO:0000256" key="1">
    <source>
        <dbReference type="ARBA" id="ARBA00008361"/>
    </source>
</evidence>
<dbReference type="EMBL" id="JACHHY010000004">
    <property type="protein sequence ID" value="MBB5017532.1"/>
    <property type="molecule type" value="Genomic_DNA"/>
</dbReference>
<dbReference type="CDD" id="cd02440">
    <property type="entry name" value="AdoMet_MTases"/>
    <property type="match status" value="1"/>
</dbReference>
<name>A0A840MLE2_9PROT</name>
<accession>A0A840MLE2</accession>
<evidence type="ECO:0000313" key="6">
    <source>
        <dbReference type="Proteomes" id="UP000575898"/>
    </source>
</evidence>
<dbReference type="PANTHER" id="PTHR44942">
    <property type="entry name" value="METHYLTRANSF_11 DOMAIN-CONTAINING PROTEIN"/>
    <property type="match status" value="1"/>
</dbReference>
<organism evidence="5 6">
    <name type="scientific">Chitinivorax tropicus</name>
    <dbReference type="NCBI Taxonomy" id="714531"/>
    <lineage>
        <taxon>Bacteria</taxon>
        <taxon>Pseudomonadati</taxon>
        <taxon>Pseudomonadota</taxon>
        <taxon>Betaproteobacteria</taxon>
        <taxon>Chitinivorax</taxon>
    </lineage>
</organism>
<feature type="domain" description="Methyltransferase type 11" evidence="4">
    <location>
        <begin position="50"/>
        <end position="144"/>
    </location>
</feature>
<reference evidence="5 6" key="1">
    <citation type="submission" date="2020-08" db="EMBL/GenBank/DDBJ databases">
        <title>Genomic Encyclopedia of Type Strains, Phase IV (KMG-IV): sequencing the most valuable type-strain genomes for metagenomic binning, comparative biology and taxonomic classification.</title>
        <authorList>
            <person name="Goeker M."/>
        </authorList>
    </citation>
    <scope>NUCLEOTIDE SEQUENCE [LARGE SCALE GENOMIC DNA]</scope>
    <source>
        <strain evidence="5 6">DSM 27165</strain>
    </source>
</reference>
<keyword evidence="6" id="KW-1185">Reference proteome</keyword>
<dbReference type="InterPro" id="IPR051052">
    <property type="entry name" value="Diverse_substrate_MTase"/>
</dbReference>
<sequence length="268" mass="28952">MTASPSTPPMVGVDFGRTAGDYLQHRSGFPPAFVDHLQSLQLIRPTQSVLDLGTGTGTLAIQLAKAGCRVTALDISAGMLEKAAEACARESVTIALTQGQAESTRLPSAAFDAVIAGQCWHWFDRQAAADEARRLLKPGGWLIIAHFDWLPQEHPIIAQTEALIRQHNPAWTMGGGDGLYGAWFKELALAGFHNKASFSFDVPVAYTAERWRGRIRASAGVAASLSPEAVTRFDEAHAELLAKYPPDTADGQYLLPHRAFALYGRSIT</sequence>
<dbReference type="InterPro" id="IPR029063">
    <property type="entry name" value="SAM-dependent_MTases_sf"/>
</dbReference>
<dbReference type="PANTHER" id="PTHR44942:SF4">
    <property type="entry name" value="METHYLTRANSFERASE TYPE 11 DOMAIN-CONTAINING PROTEIN"/>
    <property type="match status" value="1"/>
</dbReference>
<dbReference type="RefSeq" id="WP_246490838.1">
    <property type="nucleotide sequence ID" value="NZ_JACHHY010000004.1"/>
</dbReference>
<dbReference type="SUPFAM" id="SSF53335">
    <property type="entry name" value="S-adenosyl-L-methionine-dependent methyltransferases"/>
    <property type="match status" value="1"/>
</dbReference>
<keyword evidence="3 5" id="KW-0808">Transferase</keyword>
<evidence type="ECO:0000313" key="5">
    <source>
        <dbReference type="EMBL" id="MBB5017532.1"/>
    </source>
</evidence>
<dbReference type="GO" id="GO:0032259">
    <property type="term" value="P:methylation"/>
    <property type="evidence" value="ECO:0007669"/>
    <property type="project" value="UniProtKB-KW"/>
</dbReference>
<keyword evidence="2 5" id="KW-0489">Methyltransferase</keyword>
<evidence type="ECO:0000256" key="2">
    <source>
        <dbReference type="ARBA" id="ARBA00022603"/>
    </source>
</evidence>
<dbReference type="InterPro" id="IPR013216">
    <property type="entry name" value="Methyltransf_11"/>
</dbReference>
<dbReference type="Pfam" id="PF08241">
    <property type="entry name" value="Methyltransf_11"/>
    <property type="match status" value="1"/>
</dbReference>
<comment type="similarity">
    <text evidence="1">Belongs to the methyltransferase superfamily.</text>
</comment>
<dbReference type="Proteomes" id="UP000575898">
    <property type="component" value="Unassembled WGS sequence"/>
</dbReference>
<comment type="caution">
    <text evidence="5">The sequence shown here is derived from an EMBL/GenBank/DDBJ whole genome shotgun (WGS) entry which is preliminary data.</text>
</comment>
<dbReference type="GO" id="GO:0008757">
    <property type="term" value="F:S-adenosylmethionine-dependent methyltransferase activity"/>
    <property type="evidence" value="ECO:0007669"/>
    <property type="project" value="InterPro"/>
</dbReference>
<dbReference type="AlphaFoldDB" id="A0A840MLE2"/>
<evidence type="ECO:0000259" key="4">
    <source>
        <dbReference type="Pfam" id="PF08241"/>
    </source>
</evidence>
<protein>
    <submittedName>
        <fullName evidence="5">SAM-dependent methyltransferase</fullName>
    </submittedName>
</protein>
<proteinExistence type="inferred from homology"/>
<dbReference type="Gene3D" id="3.40.50.150">
    <property type="entry name" value="Vaccinia Virus protein VP39"/>
    <property type="match status" value="1"/>
</dbReference>
<gene>
    <name evidence="5" type="ORF">HNQ59_000801</name>
</gene>